<dbReference type="SUPFAM" id="SSF56176">
    <property type="entry name" value="FAD-binding/transporter-associated domain-like"/>
    <property type="match status" value="1"/>
</dbReference>
<dbReference type="InterPro" id="IPR036318">
    <property type="entry name" value="FAD-bd_PCMH-like_sf"/>
</dbReference>
<evidence type="ECO:0000256" key="2">
    <source>
        <dbReference type="SAM" id="MobiDB-lite"/>
    </source>
</evidence>
<dbReference type="Pfam" id="PF03450">
    <property type="entry name" value="CO_deh_flav_C"/>
    <property type="match status" value="1"/>
</dbReference>
<evidence type="ECO:0000313" key="4">
    <source>
        <dbReference type="EMBL" id="UWX97022.1"/>
    </source>
</evidence>
<dbReference type="EMBL" id="CP104275">
    <property type="protein sequence ID" value="UWX97022.1"/>
    <property type="molecule type" value="Genomic_DNA"/>
</dbReference>
<proteinExistence type="predicted"/>
<keyword evidence="1" id="KW-0560">Oxidoreductase</keyword>
<feature type="region of interest" description="Disordered" evidence="2">
    <location>
        <begin position="329"/>
        <end position="359"/>
    </location>
</feature>
<evidence type="ECO:0000313" key="5">
    <source>
        <dbReference type="Proteomes" id="UP001059859"/>
    </source>
</evidence>
<keyword evidence="5" id="KW-1185">Reference proteome</keyword>
<sequence length="359" mass="37705">MIPFDYHRAEDVASAVALVSSNPEAAFLAGGTNLVDRMKLGVAQPTLLVDISRLPLDTVDVQEDGRVRIGTNVRNADLAANTVIRSRYPALSQALLAGASGQLRNLATTGGNLLQRTRCVYFQNPTTPCNKREPGTGCSALEGYTRYHAILGASEDCVATHPSDMAVALAALDAAVVVKGPAGERVLPVSDLHRLPGNEPQKDTVLDHGELITAVELPPAPARSAYRKVRDRASYAFALVSVAAALELDDDDTAVPVIRDVRIALGGVAHKPWRALQAEAVLRGAVATEANFRAAADAELLHAETLNGNGFKVPMVRNTLAAVLRDLTGTAGPDASAPGTDHPEGPAGPEDAGWEDVNS</sequence>
<dbReference type="InterPro" id="IPR036683">
    <property type="entry name" value="CO_DH_flav_C_dom_sf"/>
</dbReference>
<dbReference type="Gene3D" id="3.30.390.50">
    <property type="entry name" value="CO dehydrogenase flavoprotein, C-terminal domain"/>
    <property type="match status" value="1"/>
</dbReference>
<feature type="domain" description="FAD-binding PCMH-type" evidence="3">
    <location>
        <begin position="1"/>
        <end position="222"/>
    </location>
</feature>
<dbReference type="SUPFAM" id="SSF55447">
    <property type="entry name" value="CO dehydrogenase flavoprotein C-terminal domain-like"/>
    <property type="match status" value="1"/>
</dbReference>
<dbReference type="InterPro" id="IPR016166">
    <property type="entry name" value="FAD-bd_PCMH"/>
</dbReference>
<dbReference type="InterPro" id="IPR005107">
    <property type="entry name" value="CO_DH_flav_C"/>
</dbReference>
<name>A0ABY5YQE9_9MICC</name>
<dbReference type="Proteomes" id="UP001059859">
    <property type="component" value="Chromosome"/>
</dbReference>
<evidence type="ECO:0000259" key="3">
    <source>
        <dbReference type="PROSITE" id="PS51387"/>
    </source>
</evidence>
<dbReference type="InterPro" id="IPR051312">
    <property type="entry name" value="Diverse_Substr_Oxidored"/>
</dbReference>
<reference evidence="4" key="1">
    <citation type="submission" date="2022-09" db="EMBL/GenBank/DDBJ databases">
        <title>Novel species in genus Arthrobacter.</title>
        <authorList>
            <person name="Liu Y."/>
        </authorList>
    </citation>
    <scope>NUCLEOTIDE SEQUENCE</scope>
    <source>
        <strain evidence="4">Zg-Y815</strain>
    </source>
</reference>
<dbReference type="Pfam" id="PF00941">
    <property type="entry name" value="FAD_binding_5"/>
    <property type="match status" value="1"/>
</dbReference>
<dbReference type="SMART" id="SM01092">
    <property type="entry name" value="CO_deh_flav_C"/>
    <property type="match status" value="1"/>
</dbReference>
<dbReference type="RefSeq" id="WP_260652285.1">
    <property type="nucleotide sequence ID" value="NZ_CP104275.1"/>
</dbReference>
<dbReference type="PANTHER" id="PTHR42659:SF1">
    <property type="entry name" value="OXIDOREDUCTASE"/>
    <property type="match status" value="1"/>
</dbReference>
<dbReference type="Gene3D" id="3.30.465.10">
    <property type="match status" value="2"/>
</dbReference>
<organism evidence="4 5">
    <name type="scientific">Arthrobacter zhaoxinii</name>
    <dbReference type="NCBI Taxonomy" id="2964616"/>
    <lineage>
        <taxon>Bacteria</taxon>
        <taxon>Bacillati</taxon>
        <taxon>Actinomycetota</taxon>
        <taxon>Actinomycetes</taxon>
        <taxon>Micrococcales</taxon>
        <taxon>Micrococcaceae</taxon>
        <taxon>Arthrobacter</taxon>
    </lineage>
</organism>
<dbReference type="InterPro" id="IPR016167">
    <property type="entry name" value="FAD-bd_PCMH_sub1"/>
</dbReference>
<dbReference type="InterPro" id="IPR002346">
    <property type="entry name" value="Mopterin_DH_FAD-bd"/>
</dbReference>
<dbReference type="InterPro" id="IPR016169">
    <property type="entry name" value="FAD-bd_PCMH_sub2"/>
</dbReference>
<dbReference type="Gene3D" id="3.30.43.10">
    <property type="entry name" value="Uridine Diphospho-n-acetylenolpyruvylglucosamine Reductase, domain 2"/>
    <property type="match status" value="1"/>
</dbReference>
<dbReference type="PROSITE" id="PS51387">
    <property type="entry name" value="FAD_PCMH"/>
    <property type="match status" value="1"/>
</dbReference>
<gene>
    <name evidence="4" type="ORF">N2K95_15570</name>
</gene>
<evidence type="ECO:0000256" key="1">
    <source>
        <dbReference type="ARBA" id="ARBA00023002"/>
    </source>
</evidence>
<accession>A0ABY5YQE9</accession>
<dbReference type="PANTHER" id="PTHR42659">
    <property type="entry name" value="XANTHINE DEHYDROGENASE SUBUNIT C-RELATED"/>
    <property type="match status" value="1"/>
</dbReference>
<protein>
    <submittedName>
        <fullName evidence="4">Xanthine dehydrogenase family protein subunit M</fullName>
    </submittedName>
</protein>